<dbReference type="Proteomes" id="UP000322080">
    <property type="component" value="Unassembled WGS sequence"/>
</dbReference>
<evidence type="ECO:0000313" key="1">
    <source>
        <dbReference type="EMBL" id="TYB80432.1"/>
    </source>
</evidence>
<sequence>MSFHRAFPDVGLRFEAPVSLYLENARARLGRQKQYARLLAKGGRAADGLRGWLDEAAACIAELARPQAVFLPVAARVEADAVRIADRVTLEDAALARDVAAGGTVAAYLLTLGFDQAAAFERLGGDYAAHHVQSDLAGEVLFALGRDAHARFRAEQPAARLRRIPVQAHALCGERKVWDPARVQALLGVFDGVNPGVSVTATGCFQPLNSLLGLTVRR</sequence>
<keyword evidence="2" id="KW-1185">Reference proteome</keyword>
<protein>
    <submittedName>
        <fullName evidence="1">Uncharacterized protein</fullName>
    </submittedName>
</protein>
<name>A0A5D0RG02_9RHOB</name>
<dbReference type="AlphaFoldDB" id="A0A5D0RG02"/>
<accession>A0A5D0RG02</accession>
<dbReference type="EMBL" id="VSIY01000013">
    <property type="protein sequence ID" value="TYB80432.1"/>
    <property type="molecule type" value="Genomic_DNA"/>
</dbReference>
<proteinExistence type="predicted"/>
<comment type="caution">
    <text evidence="1">The sequence shown here is derived from an EMBL/GenBank/DDBJ whole genome shotgun (WGS) entry which is preliminary data.</text>
</comment>
<dbReference type="RefSeq" id="WP_148378331.1">
    <property type="nucleotide sequence ID" value="NZ_VSIY01000013.1"/>
</dbReference>
<organism evidence="1 2">
    <name type="scientific">Maritimibacter fusiformis</name>
    <dbReference type="NCBI Taxonomy" id="2603819"/>
    <lineage>
        <taxon>Bacteria</taxon>
        <taxon>Pseudomonadati</taxon>
        <taxon>Pseudomonadota</taxon>
        <taxon>Alphaproteobacteria</taxon>
        <taxon>Rhodobacterales</taxon>
        <taxon>Roseobacteraceae</taxon>
        <taxon>Maritimibacter</taxon>
    </lineage>
</organism>
<gene>
    <name evidence="1" type="ORF">FVF75_12350</name>
</gene>
<reference evidence="1 2" key="1">
    <citation type="submission" date="2019-08" db="EMBL/GenBank/DDBJ databases">
        <title>Identification of a novel species of the genus Boseongicola.</title>
        <authorList>
            <person name="Zhang X.-Q."/>
        </authorList>
    </citation>
    <scope>NUCLEOTIDE SEQUENCE [LARGE SCALE GENOMIC DNA]</scope>
    <source>
        <strain evidence="1 2">HY14</strain>
    </source>
</reference>
<evidence type="ECO:0000313" key="2">
    <source>
        <dbReference type="Proteomes" id="UP000322080"/>
    </source>
</evidence>